<dbReference type="Proteomes" id="UP000821837">
    <property type="component" value="Chromosome 8"/>
</dbReference>
<keyword evidence="2" id="KW-1185">Reference proteome</keyword>
<reference evidence="1" key="2">
    <citation type="submission" date="2021-09" db="EMBL/GenBank/DDBJ databases">
        <authorList>
            <person name="Jia N."/>
            <person name="Wang J."/>
            <person name="Shi W."/>
            <person name="Du L."/>
            <person name="Sun Y."/>
            <person name="Zhan W."/>
            <person name="Jiang J."/>
            <person name="Wang Q."/>
            <person name="Zhang B."/>
            <person name="Ji P."/>
            <person name="Sakyi L.B."/>
            <person name="Cui X."/>
            <person name="Yuan T."/>
            <person name="Jiang B."/>
            <person name="Yang W."/>
            <person name="Lam T.T.-Y."/>
            <person name="Chang Q."/>
            <person name="Ding S."/>
            <person name="Wang X."/>
            <person name="Zhu J."/>
            <person name="Ruan X."/>
            <person name="Zhao L."/>
            <person name="Wei J."/>
            <person name="Que T."/>
            <person name="Du C."/>
            <person name="Cheng J."/>
            <person name="Dai P."/>
            <person name="Han X."/>
            <person name="Huang E."/>
            <person name="Gao Y."/>
            <person name="Liu J."/>
            <person name="Shao H."/>
            <person name="Ye R."/>
            <person name="Li L."/>
            <person name="Wei W."/>
            <person name="Wang X."/>
            <person name="Wang C."/>
            <person name="Huo Q."/>
            <person name="Li W."/>
            <person name="Guo W."/>
            <person name="Chen H."/>
            <person name="Chen S."/>
            <person name="Zhou L."/>
            <person name="Zhou L."/>
            <person name="Ni X."/>
            <person name="Tian J."/>
            <person name="Zhou Y."/>
            <person name="Sheng Y."/>
            <person name="Liu T."/>
            <person name="Pan Y."/>
            <person name="Xia L."/>
            <person name="Li J."/>
            <person name="Zhao F."/>
            <person name="Cao W."/>
        </authorList>
    </citation>
    <scope>NUCLEOTIDE SEQUENCE</scope>
    <source>
        <strain evidence="1">Rsan-2018</strain>
        <tissue evidence="1">Larvae</tissue>
    </source>
</reference>
<comment type="caution">
    <text evidence="1">The sequence shown here is derived from an EMBL/GenBank/DDBJ whole genome shotgun (WGS) entry which is preliminary data.</text>
</comment>
<dbReference type="AlphaFoldDB" id="A0A9D4PGM5"/>
<evidence type="ECO:0000313" key="1">
    <source>
        <dbReference type="EMBL" id="KAH7939511.1"/>
    </source>
</evidence>
<gene>
    <name evidence="1" type="ORF">HPB52_013351</name>
</gene>
<organism evidence="1 2">
    <name type="scientific">Rhipicephalus sanguineus</name>
    <name type="common">Brown dog tick</name>
    <name type="synonym">Ixodes sanguineus</name>
    <dbReference type="NCBI Taxonomy" id="34632"/>
    <lineage>
        <taxon>Eukaryota</taxon>
        <taxon>Metazoa</taxon>
        <taxon>Ecdysozoa</taxon>
        <taxon>Arthropoda</taxon>
        <taxon>Chelicerata</taxon>
        <taxon>Arachnida</taxon>
        <taxon>Acari</taxon>
        <taxon>Parasitiformes</taxon>
        <taxon>Ixodida</taxon>
        <taxon>Ixodoidea</taxon>
        <taxon>Ixodidae</taxon>
        <taxon>Rhipicephalinae</taxon>
        <taxon>Rhipicephalus</taxon>
        <taxon>Rhipicephalus</taxon>
    </lineage>
</organism>
<protein>
    <submittedName>
        <fullName evidence="1">Uncharacterized protein</fullName>
    </submittedName>
</protein>
<name>A0A9D4PGM5_RHISA</name>
<accession>A0A9D4PGM5</accession>
<evidence type="ECO:0000313" key="2">
    <source>
        <dbReference type="Proteomes" id="UP000821837"/>
    </source>
</evidence>
<sequence>MSSQPGASRAVYERRIVRASTDGANASFAILREMFVEGNDHGELKLRRTCEDTVVRGAVPKLSVTNCFTHLVKPITLPRLDEAEEQTVSPRIPFMNIQRLTHGYGHHEVAVVMRSRGDDRRRVDKTLVS</sequence>
<proteinExistence type="predicted"/>
<dbReference type="EMBL" id="JABSTV010001254">
    <property type="protein sequence ID" value="KAH7939511.1"/>
    <property type="molecule type" value="Genomic_DNA"/>
</dbReference>
<reference evidence="1" key="1">
    <citation type="journal article" date="2020" name="Cell">
        <title>Large-Scale Comparative Analyses of Tick Genomes Elucidate Their Genetic Diversity and Vector Capacities.</title>
        <authorList>
            <consortium name="Tick Genome and Microbiome Consortium (TIGMIC)"/>
            <person name="Jia N."/>
            <person name="Wang J."/>
            <person name="Shi W."/>
            <person name="Du L."/>
            <person name="Sun Y."/>
            <person name="Zhan W."/>
            <person name="Jiang J.F."/>
            <person name="Wang Q."/>
            <person name="Zhang B."/>
            <person name="Ji P."/>
            <person name="Bell-Sakyi L."/>
            <person name="Cui X.M."/>
            <person name="Yuan T.T."/>
            <person name="Jiang B.G."/>
            <person name="Yang W.F."/>
            <person name="Lam T.T."/>
            <person name="Chang Q.C."/>
            <person name="Ding S.J."/>
            <person name="Wang X.J."/>
            <person name="Zhu J.G."/>
            <person name="Ruan X.D."/>
            <person name="Zhao L."/>
            <person name="Wei J.T."/>
            <person name="Ye R.Z."/>
            <person name="Que T.C."/>
            <person name="Du C.H."/>
            <person name="Zhou Y.H."/>
            <person name="Cheng J.X."/>
            <person name="Dai P.F."/>
            <person name="Guo W.B."/>
            <person name="Han X.H."/>
            <person name="Huang E.J."/>
            <person name="Li L.F."/>
            <person name="Wei W."/>
            <person name="Gao Y.C."/>
            <person name="Liu J.Z."/>
            <person name="Shao H.Z."/>
            <person name="Wang X."/>
            <person name="Wang C.C."/>
            <person name="Yang T.C."/>
            <person name="Huo Q.B."/>
            <person name="Li W."/>
            <person name="Chen H.Y."/>
            <person name="Chen S.E."/>
            <person name="Zhou L.G."/>
            <person name="Ni X.B."/>
            <person name="Tian J.H."/>
            <person name="Sheng Y."/>
            <person name="Liu T."/>
            <person name="Pan Y.S."/>
            <person name="Xia L.Y."/>
            <person name="Li J."/>
            <person name="Zhao F."/>
            <person name="Cao W.C."/>
        </authorList>
    </citation>
    <scope>NUCLEOTIDE SEQUENCE</scope>
    <source>
        <strain evidence="1">Rsan-2018</strain>
    </source>
</reference>